<protein>
    <recommendedName>
        <fullName evidence="4">Exonuclease domain-containing protein</fullName>
    </recommendedName>
</protein>
<keyword evidence="1" id="KW-0540">Nuclease</keyword>
<proteinExistence type="predicted"/>
<dbReference type="GO" id="GO:0003676">
    <property type="term" value="F:nucleic acid binding"/>
    <property type="evidence" value="ECO:0007669"/>
    <property type="project" value="InterPro"/>
</dbReference>
<dbReference type="InterPro" id="IPR013520">
    <property type="entry name" value="Ribonucl_H"/>
</dbReference>
<accession>A0A414IQN2</accession>
<evidence type="ECO:0000256" key="2">
    <source>
        <dbReference type="ARBA" id="ARBA00022801"/>
    </source>
</evidence>
<gene>
    <name evidence="5" type="ORF">DW753_13450</name>
</gene>
<keyword evidence="3" id="KW-0269">Exonuclease</keyword>
<dbReference type="GO" id="GO:0000175">
    <property type="term" value="F:3'-5'-RNA exonuclease activity"/>
    <property type="evidence" value="ECO:0007669"/>
    <property type="project" value="InterPro"/>
</dbReference>
<dbReference type="Pfam" id="PF00929">
    <property type="entry name" value="RNase_T"/>
    <property type="match status" value="1"/>
</dbReference>
<reference evidence="5 6" key="1">
    <citation type="submission" date="2018-08" db="EMBL/GenBank/DDBJ databases">
        <title>A genome reference for cultivated species of the human gut microbiota.</title>
        <authorList>
            <person name="Zou Y."/>
            <person name="Xue W."/>
            <person name="Luo G."/>
        </authorList>
    </citation>
    <scope>NUCLEOTIDE SEQUENCE [LARGE SCALE GENOMIC DNA]</scope>
    <source>
        <strain evidence="5 6">AM29-10</strain>
    </source>
</reference>
<dbReference type="EMBL" id="QSKC01000023">
    <property type="protein sequence ID" value="RHE30682.1"/>
    <property type="molecule type" value="Genomic_DNA"/>
</dbReference>
<dbReference type="Gene3D" id="3.30.420.10">
    <property type="entry name" value="Ribonuclease H-like superfamily/Ribonuclease H"/>
    <property type="match status" value="1"/>
</dbReference>
<dbReference type="AlphaFoldDB" id="A0A414IQN2"/>
<name>A0A414IQN2_9FIRM</name>
<evidence type="ECO:0000313" key="5">
    <source>
        <dbReference type="EMBL" id="RHE30682.1"/>
    </source>
</evidence>
<evidence type="ECO:0000259" key="4">
    <source>
        <dbReference type="SMART" id="SM00479"/>
    </source>
</evidence>
<dbReference type="InterPro" id="IPR012337">
    <property type="entry name" value="RNaseH-like_sf"/>
</dbReference>
<dbReference type="SMART" id="SM00479">
    <property type="entry name" value="EXOIII"/>
    <property type="match status" value="1"/>
</dbReference>
<evidence type="ECO:0000256" key="3">
    <source>
        <dbReference type="ARBA" id="ARBA00022839"/>
    </source>
</evidence>
<dbReference type="PANTHER" id="PTHR23044">
    <property type="entry name" value="3'-5' EXONUCLEASE ERI1-RELATED"/>
    <property type="match status" value="1"/>
</dbReference>
<dbReference type="InterPro" id="IPR036397">
    <property type="entry name" value="RNaseH_sf"/>
</dbReference>
<sequence>MGMYDYHIILDFEMNPVDKKNNEVYKLLRNEIIEMGAVKVSSEGKIVDKFSCMIKPEYNRKVVNYITRLTGIKTIDLTDGKSFSEAVDDLKRWIGDGKIRVYSWSDSDLIQLKAECMYKEIEFPQIMNDWQDFQITYPEIMGIKGEKALMSLEKAAEWYGVSVDKKKVHRALYDAQITTELVIPVLTGEYEKQRLLIKKYSVKNKNEEIRLSSSLSELCSNIFNENITDQGYSTRLEKYA</sequence>
<dbReference type="InterPro" id="IPR051274">
    <property type="entry name" value="3-5_Exoribonuclease"/>
</dbReference>
<keyword evidence="2" id="KW-0378">Hydrolase</keyword>
<evidence type="ECO:0000313" key="6">
    <source>
        <dbReference type="Proteomes" id="UP000285290"/>
    </source>
</evidence>
<dbReference type="InterPro" id="IPR047201">
    <property type="entry name" value="ERI-1_3'hExo-like"/>
</dbReference>
<evidence type="ECO:0000256" key="1">
    <source>
        <dbReference type="ARBA" id="ARBA00022722"/>
    </source>
</evidence>
<dbReference type="CDD" id="cd06133">
    <property type="entry name" value="ERI-1_3'hExo_like"/>
    <property type="match status" value="1"/>
</dbReference>
<organism evidence="5 6">
    <name type="scientific">Agathobacter rectalis</name>
    <dbReference type="NCBI Taxonomy" id="39491"/>
    <lineage>
        <taxon>Bacteria</taxon>
        <taxon>Bacillati</taxon>
        <taxon>Bacillota</taxon>
        <taxon>Clostridia</taxon>
        <taxon>Lachnospirales</taxon>
        <taxon>Lachnospiraceae</taxon>
        <taxon>Agathobacter</taxon>
    </lineage>
</organism>
<comment type="caution">
    <text evidence="5">The sequence shown here is derived from an EMBL/GenBank/DDBJ whole genome shotgun (WGS) entry which is preliminary data.</text>
</comment>
<dbReference type="Proteomes" id="UP000285290">
    <property type="component" value="Unassembled WGS sequence"/>
</dbReference>
<feature type="domain" description="Exonuclease" evidence="4">
    <location>
        <begin position="6"/>
        <end position="191"/>
    </location>
</feature>
<dbReference type="PANTHER" id="PTHR23044:SF61">
    <property type="entry name" value="3'-5' EXORIBONUCLEASE 1-RELATED"/>
    <property type="match status" value="1"/>
</dbReference>
<dbReference type="SUPFAM" id="SSF53098">
    <property type="entry name" value="Ribonuclease H-like"/>
    <property type="match status" value="1"/>
</dbReference>